<dbReference type="AlphaFoldDB" id="X1CAV6"/>
<evidence type="ECO:0000313" key="2">
    <source>
        <dbReference type="EMBL" id="GAH04627.1"/>
    </source>
</evidence>
<dbReference type="EMBL" id="BART01021883">
    <property type="protein sequence ID" value="GAH04627.1"/>
    <property type="molecule type" value="Genomic_DNA"/>
</dbReference>
<dbReference type="CDD" id="cd00085">
    <property type="entry name" value="HNHc"/>
    <property type="match status" value="1"/>
</dbReference>
<comment type="caution">
    <text evidence="2">The sequence shown here is derived from an EMBL/GenBank/DDBJ whole genome shotgun (WGS) entry which is preliminary data.</text>
</comment>
<dbReference type="GO" id="GO:0008270">
    <property type="term" value="F:zinc ion binding"/>
    <property type="evidence" value="ECO:0007669"/>
    <property type="project" value="InterPro"/>
</dbReference>
<dbReference type="Gene3D" id="1.10.30.50">
    <property type="match status" value="1"/>
</dbReference>
<sequence length="98" mass="11478">MPDCKFGYNFQTHHIIPIRKGGEDTFDNYIILCAWCHGRHKLHKLSEENRIALLVYKFMVEQDVLGFTTDEEEEEEIQKKLNLVVKEREKIDSAPVSA</sequence>
<feature type="domain" description="HNH" evidence="1">
    <location>
        <begin position="8"/>
        <end position="40"/>
    </location>
</feature>
<protein>
    <recommendedName>
        <fullName evidence="1">HNH domain-containing protein</fullName>
    </recommendedName>
</protein>
<accession>X1CAV6</accession>
<dbReference type="InterPro" id="IPR003615">
    <property type="entry name" value="HNH_nuc"/>
</dbReference>
<dbReference type="GO" id="GO:0003676">
    <property type="term" value="F:nucleic acid binding"/>
    <property type="evidence" value="ECO:0007669"/>
    <property type="project" value="InterPro"/>
</dbReference>
<proteinExistence type="predicted"/>
<gene>
    <name evidence="2" type="ORF">S01H4_40227</name>
</gene>
<organism evidence="2">
    <name type="scientific">marine sediment metagenome</name>
    <dbReference type="NCBI Taxonomy" id="412755"/>
    <lineage>
        <taxon>unclassified sequences</taxon>
        <taxon>metagenomes</taxon>
        <taxon>ecological metagenomes</taxon>
    </lineage>
</organism>
<dbReference type="InterPro" id="IPR002711">
    <property type="entry name" value="HNH"/>
</dbReference>
<dbReference type="GO" id="GO:0004519">
    <property type="term" value="F:endonuclease activity"/>
    <property type="evidence" value="ECO:0007669"/>
    <property type="project" value="InterPro"/>
</dbReference>
<reference evidence="2" key="1">
    <citation type="journal article" date="2014" name="Front. Microbiol.">
        <title>High frequency of phylogenetically diverse reductive dehalogenase-homologous genes in deep subseafloor sedimentary metagenomes.</title>
        <authorList>
            <person name="Kawai M."/>
            <person name="Futagami T."/>
            <person name="Toyoda A."/>
            <person name="Takaki Y."/>
            <person name="Nishi S."/>
            <person name="Hori S."/>
            <person name="Arai W."/>
            <person name="Tsubouchi T."/>
            <person name="Morono Y."/>
            <person name="Uchiyama I."/>
            <person name="Ito T."/>
            <person name="Fujiyama A."/>
            <person name="Inagaki F."/>
            <person name="Takami H."/>
        </authorList>
    </citation>
    <scope>NUCLEOTIDE SEQUENCE</scope>
    <source>
        <strain evidence="2">Expedition CK06-06</strain>
    </source>
</reference>
<dbReference type="Pfam" id="PF01844">
    <property type="entry name" value="HNH"/>
    <property type="match status" value="1"/>
</dbReference>
<name>X1CAV6_9ZZZZ</name>
<evidence type="ECO:0000259" key="1">
    <source>
        <dbReference type="Pfam" id="PF01844"/>
    </source>
</evidence>